<accession>A0A917VZN1</accession>
<keyword evidence="1" id="KW-1133">Transmembrane helix</keyword>
<evidence type="ECO:0000313" key="2">
    <source>
        <dbReference type="EMBL" id="GGL49837.1"/>
    </source>
</evidence>
<comment type="caution">
    <text evidence="2">The sequence shown here is derived from an EMBL/GenBank/DDBJ whole genome shotgun (WGS) entry which is preliminary data.</text>
</comment>
<reference evidence="2" key="1">
    <citation type="journal article" date="2014" name="Int. J. Syst. Evol. Microbiol.">
        <title>Complete genome sequence of Corynebacterium casei LMG S-19264T (=DSM 44701T), isolated from a smear-ripened cheese.</title>
        <authorList>
            <consortium name="US DOE Joint Genome Institute (JGI-PGF)"/>
            <person name="Walter F."/>
            <person name="Albersmeier A."/>
            <person name="Kalinowski J."/>
            <person name="Ruckert C."/>
        </authorList>
    </citation>
    <scope>NUCLEOTIDE SEQUENCE</scope>
    <source>
        <strain evidence="2">JCM 15325</strain>
    </source>
</reference>
<keyword evidence="3" id="KW-1185">Reference proteome</keyword>
<dbReference type="EMBL" id="BMOK01000004">
    <property type="protein sequence ID" value="GGL49837.1"/>
    <property type="molecule type" value="Genomic_DNA"/>
</dbReference>
<feature type="transmembrane region" description="Helical" evidence="1">
    <location>
        <begin position="171"/>
        <end position="191"/>
    </location>
</feature>
<organism evidence="2 3">
    <name type="scientific">Sporolactobacillus putidus</name>
    <dbReference type="NCBI Taxonomy" id="492735"/>
    <lineage>
        <taxon>Bacteria</taxon>
        <taxon>Bacillati</taxon>
        <taxon>Bacillota</taxon>
        <taxon>Bacilli</taxon>
        <taxon>Bacillales</taxon>
        <taxon>Sporolactobacillaceae</taxon>
        <taxon>Sporolactobacillus</taxon>
    </lineage>
</organism>
<keyword evidence="1" id="KW-0472">Membrane</keyword>
<dbReference type="AlphaFoldDB" id="A0A917VZN1"/>
<dbReference type="Proteomes" id="UP000654670">
    <property type="component" value="Unassembled WGS sequence"/>
</dbReference>
<feature type="transmembrane region" description="Helical" evidence="1">
    <location>
        <begin position="90"/>
        <end position="114"/>
    </location>
</feature>
<dbReference type="RefSeq" id="WP_188802230.1">
    <property type="nucleotide sequence ID" value="NZ_BMOK01000004.1"/>
</dbReference>
<feature type="transmembrane region" description="Helical" evidence="1">
    <location>
        <begin position="44"/>
        <end position="69"/>
    </location>
</feature>
<feature type="transmembrane region" description="Helical" evidence="1">
    <location>
        <begin position="225"/>
        <end position="248"/>
    </location>
</feature>
<reference evidence="2" key="2">
    <citation type="submission" date="2020-09" db="EMBL/GenBank/DDBJ databases">
        <authorList>
            <person name="Sun Q."/>
            <person name="Ohkuma M."/>
        </authorList>
    </citation>
    <scope>NUCLEOTIDE SEQUENCE</scope>
    <source>
        <strain evidence="2">JCM 15325</strain>
    </source>
</reference>
<protein>
    <submittedName>
        <fullName evidence="2">Uncharacterized protein</fullName>
    </submittedName>
</protein>
<keyword evidence="1" id="KW-0812">Transmembrane</keyword>
<sequence>MAVWTTLLKKEMRLGGLGFFIFLICQLAVMALGIYLAFRSGSRAAITVTGLVLIGFHFLYLFGYMVVNVSMEKKTFHLWLHNPLPGWSMLAAKLVSGIIYMTLSLLVVGIYTWIGYLMSGPTAVSPSPEVHIYRIATLAVAYIYWIAIYTGIIFTFLWIVLLCMRSRIGKWAWIFMIAGLGVVTFLLVKFVQLGLYTAVTEWGELPESVIGFWLSTPAIHTVVPVYFGSFVFDFLVMAIFFSLSAWLMDHKLEMS</sequence>
<proteinExistence type="predicted"/>
<evidence type="ECO:0000256" key="1">
    <source>
        <dbReference type="SAM" id="Phobius"/>
    </source>
</evidence>
<feature type="transmembrane region" description="Helical" evidence="1">
    <location>
        <begin position="12"/>
        <end position="38"/>
    </location>
</feature>
<feature type="transmembrane region" description="Helical" evidence="1">
    <location>
        <begin position="142"/>
        <end position="164"/>
    </location>
</feature>
<gene>
    <name evidence="2" type="ORF">GCM10007968_12520</name>
</gene>
<evidence type="ECO:0000313" key="3">
    <source>
        <dbReference type="Proteomes" id="UP000654670"/>
    </source>
</evidence>
<name>A0A917VZN1_9BACL</name>